<sequence>MIDLGRWLDEEISIPFEGEAGNVPVEYRDEDGKVEKDERSQDSHV</sequence>
<dbReference type="EMBL" id="SJPY01000003">
    <property type="protein sequence ID" value="TWU43188.1"/>
    <property type="molecule type" value="Genomic_DNA"/>
</dbReference>
<evidence type="ECO:0000256" key="1">
    <source>
        <dbReference type="SAM" id="MobiDB-lite"/>
    </source>
</evidence>
<keyword evidence="3" id="KW-1185">Reference proteome</keyword>
<protein>
    <submittedName>
        <fullName evidence="2">Uncharacterized protein</fullName>
    </submittedName>
</protein>
<feature type="compositionally biased region" description="Basic and acidic residues" evidence="1">
    <location>
        <begin position="26"/>
        <end position="45"/>
    </location>
</feature>
<dbReference type="AlphaFoldDB" id="A0A5C6E2V2"/>
<accession>A0A5C6E2V2</accession>
<proteinExistence type="predicted"/>
<organism evidence="2 3">
    <name type="scientific">Novipirellula aureliae</name>
    <dbReference type="NCBI Taxonomy" id="2527966"/>
    <lineage>
        <taxon>Bacteria</taxon>
        <taxon>Pseudomonadati</taxon>
        <taxon>Planctomycetota</taxon>
        <taxon>Planctomycetia</taxon>
        <taxon>Pirellulales</taxon>
        <taxon>Pirellulaceae</taxon>
        <taxon>Novipirellula</taxon>
    </lineage>
</organism>
<gene>
    <name evidence="2" type="ORF">Q31b_22260</name>
</gene>
<evidence type="ECO:0000313" key="3">
    <source>
        <dbReference type="Proteomes" id="UP000315471"/>
    </source>
</evidence>
<comment type="caution">
    <text evidence="2">The sequence shown here is derived from an EMBL/GenBank/DDBJ whole genome shotgun (WGS) entry which is preliminary data.</text>
</comment>
<feature type="region of interest" description="Disordered" evidence="1">
    <location>
        <begin position="18"/>
        <end position="45"/>
    </location>
</feature>
<evidence type="ECO:0000313" key="2">
    <source>
        <dbReference type="EMBL" id="TWU43188.1"/>
    </source>
</evidence>
<reference evidence="2 3" key="1">
    <citation type="submission" date="2019-02" db="EMBL/GenBank/DDBJ databases">
        <title>Deep-cultivation of Planctomycetes and their phenomic and genomic characterization uncovers novel biology.</title>
        <authorList>
            <person name="Wiegand S."/>
            <person name="Jogler M."/>
            <person name="Boedeker C."/>
            <person name="Pinto D."/>
            <person name="Vollmers J."/>
            <person name="Rivas-Marin E."/>
            <person name="Kohn T."/>
            <person name="Peeters S.H."/>
            <person name="Heuer A."/>
            <person name="Rast P."/>
            <person name="Oberbeckmann S."/>
            <person name="Bunk B."/>
            <person name="Jeske O."/>
            <person name="Meyerdierks A."/>
            <person name="Storesund J.E."/>
            <person name="Kallscheuer N."/>
            <person name="Luecker S."/>
            <person name="Lage O.M."/>
            <person name="Pohl T."/>
            <person name="Merkel B.J."/>
            <person name="Hornburger P."/>
            <person name="Mueller R.-W."/>
            <person name="Bruemmer F."/>
            <person name="Labrenz M."/>
            <person name="Spormann A.M."/>
            <person name="Op Den Camp H."/>
            <person name="Overmann J."/>
            <person name="Amann R."/>
            <person name="Jetten M.S.M."/>
            <person name="Mascher T."/>
            <person name="Medema M.H."/>
            <person name="Devos D.P."/>
            <person name="Kaster A.-K."/>
            <person name="Ovreas L."/>
            <person name="Rohde M."/>
            <person name="Galperin M.Y."/>
            <person name="Jogler C."/>
        </authorList>
    </citation>
    <scope>NUCLEOTIDE SEQUENCE [LARGE SCALE GENOMIC DNA]</scope>
    <source>
        <strain evidence="2 3">Q31b</strain>
    </source>
</reference>
<name>A0A5C6E2V2_9BACT</name>
<dbReference type="Proteomes" id="UP000315471">
    <property type="component" value="Unassembled WGS sequence"/>
</dbReference>